<evidence type="ECO:0000313" key="1">
    <source>
        <dbReference type="EMBL" id="ARU19617.1"/>
    </source>
</evidence>
<dbReference type="RefSeq" id="WP_087448806.1">
    <property type="nucleotide sequence ID" value="NZ_CP020858.1"/>
</dbReference>
<dbReference type="InterPro" id="IPR021146">
    <property type="entry name" value="Phage_gp6-like_head-tail"/>
</dbReference>
<dbReference type="Proteomes" id="UP000195378">
    <property type="component" value="Chromosome"/>
</dbReference>
<evidence type="ECO:0000313" key="2">
    <source>
        <dbReference type="Proteomes" id="UP000195378"/>
    </source>
</evidence>
<dbReference type="AlphaFoldDB" id="A0A1Y0F8C6"/>
<dbReference type="EMBL" id="CP020858">
    <property type="protein sequence ID" value="ARU19617.1"/>
    <property type="molecule type" value="Genomic_DNA"/>
</dbReference>
<reference evidence="1 2" key="1">
    <citation type="submission" date="2017-04" db="EMBL/GenBank/DDBJ databases">
        <title>Complete genome sequence of Lactobacillus salivarius ZLS006, a probiotic strain isolated from healthy piglet.</title>
        <authorList>
            <person name="Zhang D."/>
        </authorList>
    </citation>
    <scope>NUCLEOTIDE SEQUENCE [LARGE SCALE GENOMIC DNA]</scope>
    <source>
        <strain evidence="1 2">ZLS006</strain>
    </source>
</reference>
<sequence length="117" mass="13603">MKDELVLKLLEIVKKDKFIDDNTLDDVLMNYLKQAGDMVCLYIAENELPNTLETVVVRMAENHYIQTMNDADGVKSYTEEGASWTFNDNDLTPFISLLEKYLDSKNDNYHRGELMSW</sequence>
<dbReference type="Pfam" id="PF05135">
    <property type="entry name" value="Phage_connect_1"/>
    <property type="match status" value="1"/>
</dbReference>
<organism evidence="1 2">
    <name type="scientific">Ligilactobacillus salivarius</name>
    <dbReference type="NCBI Taxonomy" id="1624"/>
    <lineage>
        <taxon>Bacteria</taxon>
        <taxon>Bacillati</taxon>
        <taxon>Bacillota</taxon>
        <taxon>Bacilli</taxon>
        <taxon>Lactobacillales</taxon>
        <taxon>Lactobacillaceae</taxon>
        <taxon>Ligilactobacillus</taxon>
    </lineage>
</organism>
<evidence type="ECO:0008006" key="3">
    <source>
        <dbReference type="Google" id="ProtNLM"/>
    </source>
</evidence>
<accession>A0A1Y0F8C6</accession>
<name>A0A1Y0F8C6_9LACO</name>
<proteinExistence type="predicted"/>
<gene>
    <name evidence="1" type="ORF">B7R82_06275</name>
</gene>
<protein>
    <recommendedName>
        <fullName evidence="3">Phage gp6-like head-tail connector protein</fullName>
    </recommendedName>
</protein>